<evidence type="ECO:0000313" key="3">
    <source>
        <dbReference type="Proteomes" id="UP000020681"/>
    </source>
</evidence>
<accession>A0ABN0QTT4</accession>
<dbReference type="Proteomes" id="UP000020681">
    <property type="component" value="Unassembled WGS sequence"/>
</dbReference>
<sequence>MPTQWFGNELTAATTADLRSATSAPASPVSSGTSTGADGMIAMALSTSPN</sequence>
<proteinExistence type="predicted"/>
<evidence type="ECO:0000256" key="1">
    <source>
        <dbReference type="SAM" id="MobiDB-lite"/>
    </source>
</evidence>
<dbReference type="EMBL" id="JAOL01000147">
    <property type="protein sequence ID" value="EUA88179.1"/>
    <property type="molecule type" value="Genomic_DNA"/>
</dbReference>
<feature type="region of interest" description="Disordered" evidence="1">
    <location>
        <begin position="14"/>
        <end position="50"/>
    </location>
</feature>
<reference evidence="2 3" key="1">
    <citation type="submission" date="2014-01" db="EMBL/GenBank/DDBJ databases">
        <authorList>
            <person name="Dobos K."/>
            <person name="Lenaerts A."/>
            <person name="Ordway D."/>
            <person name="DeGroote M.A."/>
            <person name="Parker T."/>
            <person name="Sizemore C."/>
            <person name="Tallon L.J."/>
            <person name="Sadzewicz L.K."/>
            <person name="Sengamalay N."/>
            <person name="Fraser C.M."/>
            <person name="Hine E."/>
            <person name="Shefchek K.A."/>
            <person name="Das S.P."/>
            <person name="Tettelin H."/>
        </authorList>
    </citation>
    <scope>NUCLEOTIDE SEQUENCE [LARGE SCALE GENOMIC DNA]</scope>
    <source>
        <strain evidence="2 3">Harvey</strain>
    </source>
</reference>
<evidence type="ECO:0000313" key="2">
    <source>
        <dbReference type="EMBL" id="EUA88179.1"/>
    </source>
</evidence>
<comment type="caution">
    <text evidence="2">The sequence shown here is derived from an EMBL/GenBank/DDBJ whole genome shotgun (WGS) entry which is preliminary data.</text>
</comment>
<name>A0ABN0QTT4_MYCUL</name>
<protein>
    <submittedName>
        <fullName evidence="2">Uncharacterized protein</fullName>
    </submittedName>
</protein>
<feature type="compositionally biased region" description="Low complexity" evidence="1">
    <location>
        <begin position="20"/>
        <end position="37"/>
    </location>
</feature>
<keyword evidence="3" id="KW-1185">Reference proteome</keyword>
<gene>
    <name evidence="2" type="ORF">I551_5360</name>
</gene>
<organism evidence="2 3">
    <name type="scientific">Mycobacterium ulcerans str. Harvey</name>
    <dbReference type="NCBI Taxonomy" id="1299332"/>
    <lineage>
        <taxon>Bacteria</taxon>
        <taxon>Bacillati</taxon>
        <taxon>Actinomycetota</taxon>
        <taxon>Actinomycetes</taxon>
        <taxon>Mycobacteriales</taxon>
        <taxon>Mycobacteriaceae</taxon>
        <taxon>Mycobacterium</taxon>
        <taxon>Mycobacterium ulcerans group</taxon>
    </lineage>
</organism>